<reference evidence="4 5" key="1">
    <citation type="journal article" date="2015" name="Genome Announc.">
        <title>Complete Genome Sequence of Steroid-Transforming Nocardioides simplex VKM Ac-2033D.</title>
        <authorList>
            <person name="Shtratnikova V.Y."/>
            <person name="Schelkunov M.I."/>
            <person name="Pekov Y.A."/>
            <person name="Fokina V.V."/>
            <person name="Logacheva M.D."/>
            <person name="Sokolov S.L."/>
            <person name="Bragin E.Y."/>
            <person name="Ashapkin V.V."/>
            <person name="Donova M.V."/>
        </authorList>
    </citation>
    <scope>NUCLEOTIDE SEQUENCE [LARGE SCALE GENOMIC DNA]</scope>
    <source>
        <strain evidence="4 5">VKM Ac-2033D</strain>
    </source>
</reference>
<dbReference type="GeneID" id="96611704"/>
<dbReference type="HOGENOM" id="CLU_1265865_0_0_11"/>
<dbReference type="PROSITE" id="PS51257">
    <property type="entry name" value="PROKAR_LIPOPROTEIN"/>
    <property type="match status" value="1"/>
</dbReference>
<keyword evidence="5" id="KW-1185">Reference proteome</keyword>
<proteinExistence type="predicted"/>
<evidence type="ECO:0000256" key="1">
    <source>
        <dbReference type="SAM" id="MobiDB-lite"/>
    </source>
</evidence>
<evidence type="ECO:0000313" key="5">
    <source>
        <dbReference type="Proteomes" id="UP000030300"/>
    </source>
</evidence>
<protein>
    <submittedName>
        <fullName evidence="4">Protein-export membrane protein SecD</fullName>
    </submittedName>
</protein>
<feature type="compositionally biased region" description="Low complexity" evidence="1">
    <location>
        <begin position="38"/>
        <end position="56"/>
    </location>
</feature>
<feature type="region of interest" description="Disordered" evidence="1">
    <location>
        <begin position="23"/>
        <end position="69"/>
    </location>
</feature>
<dbReference type="InterPro" id="IPR054384">
    <property type="entry name" value="SecDF_P1_head"/>
</dbReference>
<gene>
    <name evidence="4" type="ORF">KR76_23320</name>
</gene>
<dbReference type="OrthoDB" id="3543927at2"/>
<dbReference type="eggNOG" id="COG0342">
    <property type="taxonomic scope" value="Bacteria"/>
</dbReference>
<accession>A0A0A1DNP4</accession>
<sequence>MALSRMLQATTVAAALTLALSACGSGDDGDATDKDGSGADAAASSPAPGDSPAAGDEASDDASDDAAPSGPVQFRRVLEATGIPADGAESTPLPEDCSDVPAGQPKAGAETIACDESGIVYRLAPAEITGGVESAEAEKPANLTDWVVSLRFDAQAATAFGALTRELAGTNKLLAIVLDGEVISAPTIQDAVEDGRVQIGGTFTEEQATTIAGQLTKR</sequence>
<dbReference type="AlphaFoldDB" id="A0A0A1DNP4"/>
<dbReference type="Pfam" id="PF22599">
    <property type="entry name" value="SecDF_P1_head"/>
    <property type="match status" value="1"/>
</dbReference>
<dbReference type="EMBL" id="CP009896">
    <property type="protein sequence ID" value="AIY18974.2"/>
    <property type="molecule type" value="Genomic_DNA"/>
</dbReference>
<dbReference type="Proteomes" id="UP000030300">
    <property type="component" value="Chromosome"/>
</dbReference>
<dbReference type="Gene3D" id="3.30.1360.200">
    <property type="match status" value="1"/>
</dbReference>
<feature type="chain" id="PRO_5044267581" evidence="2">
    <location>
        <begin position="25"/>
        <end position="218"/>
    </location>
</feature>
<feature type="region of interest" description="Disordered" evidence="1">
    <location>
        <begin position="84"/>
        <end position="106"/>
    </location>
</feature>
<organism evidence="4 5">
    <name type="scientific">Nocardioides simplex</name>
    <name type="common">Arthrobacter simplex</name>
    <dbReference type="NCBI Taxonomy" id="2045"/>
    <lineage>
        <taxon>Bacteria</taxon>
        <taxon>Bacillati</taxon>
        <taxon>Actinomycetota</taxon>
        <taxon>Actinomycetes</taxon>
        <taxon>Propionibacteriales</taxon>
        <taxon>Nocardioidaceae</taxon>
        <taxon>Pimelobacter</taxon>
    </lineage>
</organism>
<keyword evidence="2" id="KW-0732">Signal</keyword>
<feature type="signal peptide" evidence="2">
    <location>
        <begin position="1"/>
        <end position="24"/>
    </location>
</feature>
<dbReference type="STRING" id="2045.KR76_23320"/>
<evidence type="ECO:0000259" key="3">
    <source>
        <dbReference type="Pfam" id="PF22599"/>
    </source>
</evidence>
<name>A0A0A1DNP4_NOCSI</name>
<evidence type="ECO:0000313" key="4">
    <source>
        <dbReference type="EMBL" id="AIY18974.2"/>
    </source>
</evidence>
<feature type="domain" description="SecDF P1 head subdomain" evidence="3">
    <location>
        <begin position="128"/>
        <end position="215"/>
    </location>
</feature>
<dbReference type="RefSeq" id="WP_141267377.1">
    <property type="nucleotide sequence ID" value="NZ_BJMC01000014.1"/>
</dbReference>
<evidence type="ECO:0000256" key="2">
    <source>
        <dbReference type="SAM" id="SignalP"/>
    </source>
</evidence>
<dbReference type="KEGG" id="psim:KR76_23320"/>